<dbReference type="InterPro" id="IPR014347">
    <property type="entry name" value="Tautomerase/MIF_sf"/>
</dbReference>
<dbReference type="Gene3D" id="3.30.429.10">
    <property type="entry name" value="Macrophage Migration Inhibitory Factor"/>
    <property type="match status" value="1"/>
</dbReference>
<keyword evidence="4" id="KW-1185">Reference proteome</keyword>
<gene>
    <name evidence="3" type="ORF">LNP81_17925</name>
</gene>
<dbReference type="EMBL" id="JAJJMM010000001">
    <property type="protein sequence ID" value="MCC9064890.1"/>
    <property type="molecule type" value="Genomic_DNA"/>
</dbReference>
<dbReference type="SUPFAM" id="SSF55331">
    <property type="entry name" value="Tautomerase/MIF"/>
    <property type="match status" value="1"/>
</dbReference>
<protein>
    <submittedName>
        <fullName evidence="3">Tautomerase family protein</fullName>
    </submittedName>
</protein>
<evidence type="ECO:0000313" key="3">
    <source>
        <dbReference type="EMBL" id="MCC9064890.1"/>
    </source>
</evidence>
<evidence type="ECO:0000259" key="2">
    <source>
        <dbReference type="Pfam" id="PF01361"/>
    </source>
</evidence>
<sequence length="73" mass="8352">MPHVNVKMYLGTSEEQKEKIAQEITAVIMKHTGKPEAAVSIAISEVAEDVWMQQVYDKEIKPNMEKLYKKPGY</sequence>
<proteinExistence type="predicted"/>
<accession>A0ABS8MHB3</accession>
<dbReference type="PIRSF" id="PIRSF037799">
    <property type="entry name" value="Tautomer_YdcE_prd"/>
    <property type="match status" value="1"/>
</dbReference>
<dbReference type="RefSeq" id="WP_230038242.1">
    <property type="nucleotide sequence ID" value="NZ_JAJJMM010000001.1"/>
</dbReference>
<organism evidence="3 4">
    <name type="scientific">Flavobacterium piscisymbiosum</name>
    <dbReference type="NCBI Taxonomy" id="2893753"/>
    <lineage>
        <taxon>Bacteria</taxon>
        <taxon>Pseudomonadati</taxon>
        <taxon>Bacteroidota</taxon>
        <taxon>Flavobacteriia</taxon>
        <taxon>Flavobacteriales</taxon>
        <taxon>Flavobacteriaceae</taxon>
        <taxon>Flavobacterium</taxon>
    </lineage>
</organism>
<name>A0ABS8MHB3_9FLAO</name>
<dbReference type="InterPro" id="IPR004370">
    <property type="entry name" value="4-OT-like_dom"/>
</dbReference>
<dbReference type="Pfam" id="PF01361">
    <property type="entry name" value="Tautomerase"/>
    <property type="match status" value="1"/>
</dbReference>
<reference evidence="3" key="1">
    <citation type="submission" date="2021-11" db="EMBL/GenBank/DDBJ databases">
        <title>Description of novel Flavobacterium species.</title>
        <authorList>
            <person name="Saticioglu I.B."/>
            <person name="Ay H."/>
            <person name="Altun S."/>
            <person name="Duman M."/>
        </authorList>
    </citation>
    <scope>NUCLEOTIDE SEQUENCE</scope>
    <source>
        <strain evidence="3">F-30</strain>
    </source>
</reference>
<dbReference type="Proteomes" id="UP001430679">
    <property type="component" value="Unassembled WGS sequence"/>
</dbReference>
<comment type="caution">
    <text evidence="3">The sequence shown here is derived from an EMBL/GenBank/DDBJ whole genome shotgun (WGS) entry which is preliminary data.</text>
</comment>
<evidence type="ECO:0000313" key="4">
    <source>
        <dbReference type="Proteomes" id="UP001430679"/>
    </source>
</evidence>
<evidence type="ECO:0000256" key="1">
    <source>
        <dbReference type="ARBA" id="ARBA00023235"/>
    </source>
</evidence>
<dbReference type="InterPro" id="IPR017284">
    <property type="entry name" value="Tautomerase_PptA"/>
</dbReference>
<feature type="domain" description="4-oxalocrotonate tautomerase-like" evidence="2">
    <location>
        <begin position="2"/>
        <end position="54"/>
    </location>
</feature>
<keyword evidence="1" id="KW-0413">Isomerase</keyword>